<comment type="similarity">
    <text evidence="1 4">Belongs to the glycosyl hydrolase 28 family.</text>
</comment>
<dbReference type="SMART" id="SM00710">
    <property type="entry name" value="PbH1"/>
    <property type="match status" value="4"/>
</dbReference>
<keyword evidence="3 4" id="KW-0326">Glycosidase</keyword>
<keyword evidence="7" id="KW-1185">Reference proteome</keyword>
<dbReference type="Gene3D" id="2.160.20.10">
    <property type="entry name" value="Single-stranded right-handed beta-helix, Pectin lyase-like"/>
    <property type="match status" value="1"/>
</dbReference>
<dbReference type="InterPro" id="IPR000743">
    <property type="entry name" value="Glyco_hydro_28"/>
</dbReference>
<dbReference type="InterPro" id="IPR006626">
    <property type="entry name" value="PbH1"/>
</dbReference>
<feature type="signal peptide" evidence="5">
    <location>
        <begin position="1"/>
        <end position="24"/>
    </location>
</feature>
<accession>A0A7L5E1A2</accession>
<evidence type="ECO:0000256" key="1">
    <source>
        <dbReference type="ARBA" id="ARBA00008834"/>
    </source>
</evidence>
<keyword evidence="2 4" id="KW-0378">Hydrolase</keyword>
<dbReference type="PANTHER" id="PTHR31339:SF9">
    <property type="entry name" value="PLASMIN AND FIBRONECTIN-BINDING PROTEIN A"/>
    <property type="match status" value="1"/>
</dbReference>
<name>A0A7L5E1A2_9SPHI</name>
<keyword evidence="5" id="KW-0732">Signal</keyword>
<evidence type="ECO:0000313" key="6">
    <source>
        <dbReference type="EMBL" id="QJD94603.1"/>
    </source>
</evidence>
<dbReference type="PANTHER" id="PTHR31339">
    <property type="entry name" value="PECTIN LYASE-RELATED"/>
    <property type="match status" value="1"/>
</dbReference>
<dbReference type="EMBL" id="CP051682">
    <property type="protein sequence ID" value="QJD94603.1"/>
    <property type="molecule type" value="Genomic_DNA"/>
</dbReference>
<sequence>MKLSLKHLALTGALVLAHFFKAAAQDGTVPDMNYYLTHAPFKMPALTEPHFNGKTYNIQDYGAVSNGEYLNTEAIRKAITACSAAGGGTVHIPPGLWLTGPIVLQSNVNLHADRGALIIFSPDHAIYPILADNKVQRLISGNNLENVGLTGEGIYDGSGDTWRPLKKSKAAPALWNDLTKSGGVVSTDGSMYWPTKEGLEGEAYVKGLKGKPNLKPDDYLPARDFLRPNLVVISNSKNVLIDGPTFKNSPMFALNPNNCNNLIIRNVTINNEYYAQNGDGIDLSACKNAVIYHCTVNAGDDGICMKSSTNKNANADEAGLQNVVIADCIVYHAHGGFVIGSNTDGGMNNVYVTNCNYVNTDIGIRVKSNRGRGGLVHNIYIDNVFMHDILNEAILFSTYYEDNGTNQNKVVPVTNLTPKFQDFYISHVYCNNAKTAISITGLPEMPVNHINLSDVVISAQQPIVATEASEIVLKNVKIISPEKTLMKLDNSQNITADNIQYSNETTTLVAATGTKTSNIKISNSNAKKLSKPVQLGTGVDKSTVHIL</sequence>
<organism evidence="6 7">
    <name type="scientific">Mucilaginibacter robiniae</name>
    <dbReference type="NCBI Taxonomy" id="2728022"/>
    <lineage>
        <taxon>Bacteria</taxon>
        <taxon>Pseudomonadati</taxon>
        <taxon>Bacteroidota</taxon>
        <taxon>Sphingobacteriia</taxon>
        <taxon>Sphingobacteriales</taxon>
        <taxon>Sphingobacteriaceae</taxon>
        <taxon>Mucilaginibacter</taxon>
    </lineage>
</organism>
<dbReference type="InterPro" id="IPR011050">
    <property type="entry name" value="Pectin_lyase_fold/virulence"/>
</dbReference>
<dbReference type="InterPro" id="IPR012334">
    <property type="entry name" value="Pectin_lyas_fold"/>
</dbReference>
<dbReference type="RefSeq" id="WP_169605621.1">
    <property type="nucleotide sequence ID" value="NZ_CP051682.1"/>
</dbReference>
<dbReference type="Pfam" id="PF00295">
    <property type="entry name" value="Glyco_hydro_28"/>
    <property type="match status" value="1"/>
</dbReference>
<evidence type="ECO:0000256" key="2">
    <source>
        <dbReference type="ARBA" id="ARBA00022801"/>
    </source>
</evidence>
<proteinExistence type="inferred from homology"/>
<evidence type="ECO:0000256" key="4">
    <source>
        <dbReference type="RuleBase" id="RU361169"/>
    </source>
</evidence>
<dbReference type="KEGG" id="mrob:HH214_01295"/>
<protein>
    <submittedName>
        <fullName evidence="6">Glycoside hydrolase family 28 protein</fullName>
    </submittedName>
</protein>
<dbReference type="InterPro" id="IPR051801">
    <property type="entry name" value="GH28_Enzymes"/>
</dbReference>
<gene>
    <name evidence="6" type="ORF">HH214_01295</name>
</gene>
<evidence type="ECO:0000256" key="5">
    <source>
        <dbReference type="SAM" id="SignalP"/>
    </source>
</evidence>
<evidence type="ECO:0000256" key="3">
    <source>
        <dbReference type="ARBA" id="ARBA00023295"/>
    </source>
</evidence>
<dbReference type="GO" id="GO:0005975">
    <property type="term" value="P:carbohydrate metabolic process"/>
    <property type="evidence" value="ECO:0007669"/>
    <property type="project" value="InterPro"/>
</dbReference>
<feature type="chain" id="PRO_5029507082" evidence="5">
    <location>
        <begin position="25"/>
        <end position="547"/>
    </location>
</feature>
<reference evidence="6 7" key="1">
    <citation type="submission" date="2020-04" db="EMBL/GenBank/DDBJ databases">
        <title>Genome sequencing of novel species.</title>
        <authorList>
            <person name="Heo J."/>
            <person name="Kim S.-J."/>
            <person name="Kim J.-S."/>
            <person name="Hong S.-B."/>
            <person name="Kwon S.-W."/>
        </authorList>
    </citation>
    <scope>NUCLEOTIDE SEQUENCE [LARGE SCALE GENOMIC DNA]</scope>
    <source>
        <strain evidence="6 7">F39-2</strain>
    </source>
</reference>
<dbReference type="AlphaFoldDB" id="A0A7L5E1A2"/>
<evidence type="ECO:0000313" key="7">
    <source>
        <dbReference type="Proteomes" id="UP000503278"/>
    </source>
</evidence>
<dbReference type="GO" id="GO:0004650">
    <property type="term" value="F:polygalacturonase activity"/>
    <property type="evidence" value="ECO:0007669"/>
    <property type="project" value="InterPro"/>
</dbReference>
<dbReference type="SUPFAM" id="SSF51126">
    <property type="entry name" value="Pectin lyase-like"/>
    <property type="match status" value="1"/>
</dbReference>
<dbReference type="Proteomes" id="UP000503278">
    <property type="component" value="Chromosome"/>
</dbReference>